<dbReference type="EMBL" id="UYSL01000996">
    <property type="protein sequence ID" value="VDL64699.1"/>
    <property type="molecule type" value="Genomic_DNA"/>
</dbReference>
<name>A0A0N4XFL9_NIPBR</name>
<keyword evidence="2" id="KW-1185">Reference proteome</keyword>
<dbReference type="Proteomes" id="UP000271162">
    <property type="component" value="Unassembled WGS sequence"/>
</dbReference>
<proteinExistence type="predicted"/>
<reference evidence="3" key="1">
    <citation type="submission" date="2017-02" db="UniProtKB">
        <authorList>
            <consortium name="WormBaseParasite"/>
        </authorList>
    </citation>
    <scope>IDENTIFICATION</scope>
</reference>
<sequence length="33" mass="3999">MGIIGFTKKDPETCEELRRKLGNPWRRLKQIRQ</sequence>
<gene>
    <name evidence="1" type="ORF">NBR_LOCUS1322</name>
</gene>
<dbReference type="WBParaSite" id="NBR_0000132101-mRNA-1">
    <property type="protein sequence ID" value="NBR_0000132101-mRNA-1"/>
    <property type="gene ID" value="NBR_0000132101"/>
</dbReference>
<evidence type="ECO:0000313" key="1">
    <source>
        <dbReference type="EMBL" id="VDL64699.1"/>
    </source>
</evidence>
<dbReference type="AlphaFoldDB" id="A0A0N4XFL9"/>
<reference evidence="1 2" key="2">
    <citation type="submission" date="2018-11" db="EMBL/GenBank/DDBJ databases">
        <authorList>
            <consortium name="Pathogen Informatics"/>
        </authorList>
    </citation>
    <scope>NUCLEOTIDE SEQUENCE [LARGE SCALE GENOMIC DNA]</scope>
</reference>
<accession>A0A0N4XFL9</accession>
<evidence type="ECO:0000313" key="3">
    <source>
        <dbReference type="WBParaSite" id="NBR_0000132101-mRNA-1"/>
    </source>
</evidence>
<organism evidence="3">
    <name type="scientific">Nippostrongylus brasiliensis</name>
    <name type="common">Rat hookworm</name>
    <dbReference type="NCBI Taxonomy" id="27835"/>
    <lineage>
        <taxon>Eukaryota</taxon>
        <taxon>Metazoa</taxon>
        <taxon>Ecdysozoa</taxon>
        <taxon>Nematoda</taxon>
        <taxon>Chromadorea</taxon>
        <taxon>Rhabditida</taxon>
        <taxon>Rhabditina</taxon>
        <taxon>Rhabditomorpha</taxon>
        <taxon>Strongyloidea</taxon>
        <taxon>Heligmosomidae</taxon>
        <taxon>Nippostrongylus</taxon>
    </lineage>
</organism>
<protein>
    <submittedName>
        <fullName evidence="3">Transcriptional regulator</fullName>
    </submittedName>
</protein>
<evidence type="ECO:0000313" key="2">
    <source>
        <dbReference type="Proteomes" id="UP000271162"/>
    </source>
</evidence>